<dbReference type="PIRSF" id="PIRSF000350">
    <property type="entry name" value="Mercury_reductase_MerA"/>
    <property type="match status" value="1"/>
</dbReference>
<evidence type="ECO:0000256" key="12">
    <source>
        <dbReference type="PIRSR" id="PIRSR000350-4"/>
    </source>
</evidence>
<evidence type="ECO:0000256" key="13">
    <source>
        <dbReference type="RuleBase" id="RU003692"/>
    </source>
</evidence>
<dbReference type="GO" id="GO:0004148">
    <property type="term" value="F:dihydrolipoyl dehydrogenase (NADH) activity"/>
    <property type="evidence" value="ECO:0007669"/>
    <property type="project" value="UniProtKB-EC"/>
</dbReference>
<feature type="binding site" evidence="11">
    <location>
        <begin position="319"/>
        <end position="322"/>
    </location>
    <ligand>
        <name>FAD</name>
        <dbReference type="ChEBI" id="CHEBI:57692"/>
    </ligand>
</feature>
<comment type="catalytic activity">
    <reaction evidence="9 13">
        <text>N(6)-[(R)-dihydrolipoyl]-L-lysyl-[protein] + NAD(+) = N(6)-[(R)-lipoyl]-L-lysyl-[protein] + NADH + H(+)</text>
        <dbReference type="Rhea" id="RHEA:15045"/>
        <dbReference type="Rhea" id="RHEA-COMP:10474"/>
        <dbReference type="Rhea" id="RHEA-COMP:10475"/>
        <dbReference type="ChEBI" id="CHEBI:15378"/>
        <dbReference type="ChEBI" id="CHEBI:57540"/>
        <dbReference type="ChEBI" id="CHEBI:57945"/>
        <dbReference type="ChEBI" id="CHEBI:83099"/>
        <dbReference type="ChEBI" id="CHEBI:83100"/>
        <dbReference type="EC" id="1.8.1.4"/>
    </reaction>
</comment>
<dbReference type="SUPFAM" id="SSF55424">
    <property type="entry name" value="FAD/NAD-linked reductases, dimerisation (C-terminal) domain"/>
    <property type="match status" value="1"/>
</dbReference>
<dbReference type="PRINTS" id="PR00411">
    <property type="entry name" value="PNDRDTASEI"/>
</dbReference>
<dbReference type="PRINTS" id="PR00368">
    <property type="entry name" value="FADPNR"/>
</dbReference>
<dbReference type="PROSITE" id="PS00076">
    <property type="entry name" value="PYRIDINE_REDOX_1"/>
    <property type="match status" value="1"/>
</dbReference>
<dbReference type="Gene3D" id="3.30.390.30">
    <property type="match status" value="1"/>
</dbReference>
<feature type="domain" description="FAD/NAD(P)-binding" evidence="15">
    <location>
        <begin position="6"/>
        <end position="328"/>
    </location>
</feature>
<keyword evidence="6 11" id="KW-0520">NAD</keyword>
<dbReference type="GO" id="GO:0006103">
    <property type="term" value="P:2-oxoglutarate metabolic process"/>
    <property type="evidence" value="ECO:0007669"/>
    <property type="project" value="TreeGrafter"/>
</dbReference>
<evidence type="ECO:0000313" key="17">
    <source>
        <dbReference type="Proteomes" id="UP000253570"/>
    </source>
</evidence>
<dbReference type="InterPro" id="IPR023753">
    <property type="entry name" value="FAD/NAD-binding_dom"/>
</dbReference>
<keyword evidence="5 13" id="KW-0560">Oxidoreductase</keyword>
<reference evidence="16 17" key="1">
    <citation type="journal article" date="2018" name="Microbiome">
        <title>Fine metagenomic profile of the Mediterranean stratified and mixed water columns revealed by assembly and recruitment.</title>
        <authorList>
            <person name="Haro-Moreno J.M."/>
            <person name="Lopez-Perez M."/>
            <person name="De La Torre J.R."/>
            <person name="Picazo A."/>
            <person name="Camacho A."/>
            <person name="Rodriguez-Valera F."/>
        </authorList>
    </citation>
    <scope>NUCLEOTIDE SEQUENCE [LARGE SCALE GENOMIC DNA]</scope>
    <source>
        <strain evidence="16">MED-G57</strain>
    </source>
</reference>
<dbReference type="InterPro" id="IPR001100">
    <property type="entry name" value="Pyr_nuc-diS_OxRdtase"/>
</dbReference>
<dbReference type="PANTHER" id="PTHR22912">
    <property type="entry name" value="DISULFIDE OXIDOREDUCTASE"/>
    <property type="match status" value="1"/>
</dbReference>
<feature type="binding site" evidence="11">
    <location>
        <position position="52"/>
    </location>
    <ligand>
        <name>FAD</name>
        <dbReference type="ChEBI" id="CHEBI:57692"/>
    </ligand>
</feature>
<feature type="active site" description="Proton acceptor" evidence="10">
    <location>
        <position position="445"/>
    </location>
</feature>
<comment type="miscellaneous">
    <text evidence="13">The active site is a redox-active disulfide bond.</text>
</comment>
<evidence type="ECO:0000256" key="7">
    <source>
        <dbReference type="ARBA" id="ARBA00023157"/>
    </source>
</evidence>
<keyword evidence="3 13" id="KW-0285">Flavoprotein</keyword>
<keyword evidence="8 13" id="KW-0676">Redox-active center</keyword>
<dbReference type="Pfam" id="PF07992">
    <property type="entry name" value="Pyr_redox_2"/>
    <property type="match status" value="1"/>
</dbReference>
<keyword evidence="4 11" id="KW-0274">FAD</keyword>
<dbReference type="InterPro" id="IPR050151">
    <property type="entry name" value="Class-I_Pyr_Nuc-Dis_Oxidored"/>
</dbReference>
<evidence type="ECO:0000259" key="14">
    <source>
        <dbReference type="Pfam" id="PF02852"/>
    </source>
</evidence>
<comment type="caution">
    <text evidence="16">The sequence shown here is derived from an EMBL/GenBank/DDBJ whole genome shotgun (WGS) entry which is preliminary data.</text>
</comment>
<feature type="binding site" evidence="11">
    <location>
        <begin position="143"/>
        <end position="145"/>
    </location>
    <ligand>
        <name>FAD</name>
        <dbReference type="ChEBI" id="CHEBI:57692"/>
    </ligand>
</feature>
<dbReference type="InterPro" id="IPR016156">
    <property type="entry name" value="FAD/NAD-linked_Rdtase_dimer_sf"/>
</dbReference>
<dbReference type="Proteomes" id="UP000253570">
    <property type="component" value="Unassembled WGS sequence"/>
</dbReference>
<dbReference type="NCBIfam" id="TIGR01350">
    <property type="entry name" value="lipoamide_DH"/>
    <property type="match status" value="1"/>
</dbReference>
<evidence type="ECO:0000256" key="8">
    <source>
        <dbReference type="ARBA" id="ARBA00023284"/>
    </source>
</evidence>
<dbReference type="SUPFAM" id="SSF51905">
    <property type="entry name" value="FAD/NAD(P)-binding domain"/>
    <property type="match status" value="1"/>
</dbReference>
<evidence type="ECO:0000256" key="4">
    <source>
        <dbReference type="ARBA" id="ARBA00022827"/>
    </source>
</evidence>
<dbReference type="GO" id="GO:0005737">
    <property type="term" value="C:cytoplasm"/>
    <property type="evidence" value="ECO:0007669"/>
    <property type="project" value="UniProtKB-ARBA"/>
</dbReference>
<feature type="binding site" evidence="11">
    <location>
        <position position="313"/>
    </location>
    <ligand>
        <name>FAD</name>
        <dbReference type="ChEBI" id="CHEBI:57692"/>
    </ligand>
</feature>
<proteinExistence type="inferred from homology"/>
<evidence type="ECO:0000256" key="1">
    <source>
        <dbReference type="ARBA" id="ARBA00007532"/>
    </source>
</evidence>
<evidence type="ECO:0000313" key="16">
    <source>
        <dbReference type="EMBL" id="RCL73274.1"/>
    </source>
</evidence>
<dbReference type="Gene3D" id="3.50.50.60">
    <property type="entry name" value="FAD/NAD(P)-binding domain"/>
    <property type="match status" value="2"/>
</dbReference>
<protein>
    <recommendedName>
        <fullName evidence="2 13">Dihydrolipoyl dehydrogenase</fullName>
        <ecNumber evidence="2 13">1.8.1.4</ecNumber>
    </recommendedName>
</protein>
<evidence type="ECO:0000256" key="6">
    <source>
        <dbReference type="ARBA" id="ARBA00023027"/>
    </source>
</evidence>
<feature type="binding site" evidence="11">
    <location>
        <begin position="180"/>
        <end position="187"/>
    </location>
    <ligand>
        <name>NAD(+)</name>
        <dbReference type="ChEBI" id="CHEBI:57540"/>
    </ligand>
</feature>
<feature type="domain" description="Pyridine nucleotide-disulphide oxidoreductase dimerisation" evidence="14">
    <location>
        <begin position="347"/>
        <end position="456"/>
    </location>
</feature>
<dbReference type="PANTHER" id="PTHR22912:SF151">
    <property type="entry name" value="DIHYDROLIPOYL DEHYDROGENASE, MITOCHONDRIAL"/>
    <property type="match status" value="1"/>
</dbReference>
<accession>A0A368DNP4</accession>
<evidence type="ECO:0000256" key="11">
    <source>
        <dbReference type="PIRSR" id="PIRSR000350-3"/>
    </source>
</evidence>
<name>A0A368DNP4_9PROT</name>
<comment type="cofactor">
    <cofactor evidence="11 13">
        <name>FAD</name>
        <dbReference type="ChEBI" id="CHEBI:57692"/>
    </cofactor>
    <text evidence="11 13">Binds 1 FAD per subunit.</text>
</comment>
<dbReference type="EMBL" id="QOQD01000008">
    <property type="protein sequence ID" value="RCL73274.1"/>
    <property type="molecule type" value="Genomic_DNA"/>
</dbReference>
<comment type="similarity">
    <text evidence="1 13">Belongs to the class-I pyridine nucleotide-disulfide oxidoreductase family.</text>
</comment>
<organism evidence="16 17">
    <name type="scientific">PS1 clade bacterium</name>
    <dbReference type="NCBI Taxonomy" id="2175152"/>
    <lineage>
        <taxon>Bacteria</taxon>
        <taxon>Pseudomonadati</taxon>
        <taxon>Pseudomonadota</taxon>
        <taxon>Alphaproteobacteria</taxon>
        <taxon>PS1 clade</taxon>
    </lineage>
</organism>
<sequence>MKNNFDSIVIGSGPGGYVCAIRLAQNGHSVAIIEKNKNFGGTCLNIGCIPSKALLHASHMYEQSNNEFSKMGITSKTSIDINEMLNYKESMIKSNTEGIQFLFKKNKITSIKGSASIISDNEIKVINGKSEEQYNADNIIIATGSTHNTIPGVEIDEKNIISSTGGLSIGNVPDSLLIIGAGYIGIELGSVWARLGSNVTFVEAFDRILPNTDTECAVYLKKILEKKGMKFILNTKVESVEKEKDKLKVLLSNIENNEKMELSSDIVMQSVGRKPYTEGLGLEIVGIDQDELKRIKVNKDYQTNKKNIYAIGDVISGPMLAHKAEEEGVAVADIISGKYGHVNYEAIPSVIYCDPEIASVGKTEEQLKEEKIDYKVGKFPFIANGRAKVNNQTEGFVKILSDAIDDKVHGIHIIGSDAGNLIGEATIAIEFGASSEDIARTCHAHPTLTESLKEAALDVDSRAIHK</sequence>
<evidence type="ECO:0000259" key="15">
    <source>
        <dbReference type="Pfam" id="PF07992"/>
    </source>
</evidence>
<keyword evidence="7" id="KW-1015">Disulfide bond</keyword>
<dbReference type="InterPro" id="IPR006258">
    <property type="entry name" value="Lipoamide_DH"/>
</dbReference>
<dbReference type="EC" id="1.8.1.4" evidence="2 13"/>
<evidence type="ECO:0000256" key="9">
    <source>
        <dbReference type="ARBA" id="ARBA00049187"/>
    </source>
</evidence>
<feature type="binding site" evidence="11">
    <location>
        <position position="272"/>
    </location>
    <ligand>
        <name>NAD(+)</name>
        <dbReference type="ChEBI" id="CHEBI:57540"/>
    </ligand>
</feature>
<evidence type="ECO:0000256" key="2">
    <source>
        <dbReference type="ARBA" id="ARBA00012608"/>
    </source>
</evidence>
<feature type="binding site" evidence="11">
    <location>
        <position position="203"/>
    </location>
    <ligand>
        <name>NAD(+)</name>
        <dbReference type="ChEBI" id="CHEBI:57540"/>
    </ligand>
</feature>
<evidence type="ECO:0000256" key="10">
    <source>
        <dbReference type="PIRSR" id="PIRSR000350-2"/>
    </source>
</evidence>
<keyword evidence="11" id="KW-0547">Nucleotide-binding</keyword>
<feature type="disulfide bond" description="Redox-active" evidence="12">
    <location>
        <begin position="43"/>
        <end position="48"/>
    </location>
</feature>
<evidence type="ECO:0000256" key="3">
    <source>
        <dbReference type="ARBA" id="ARBA00022630"/>
    </source>
</evidence>
<evidence type="ECO:0000256" key="5">
    <source>
        <dbReference type="ARBA" id="ARBA00023002"/>
    </source>
</evidence>
<dbReference type="InterPro" id="IPR004099">
    <property type="entry name" value="Pyr_nucl-diS_OxRdtase_dimer"/>
</dbReference>
<dbReference type="FunFam" id="3.30.390.30:FF:000001">
    <property type="entry name" value="Dihydrolipoyl dehydrogenase"/>
    <property type="match status" value="1"/>
</dbReference>
<dbReference type="AlphaFoldDB" id="A0A368DNP4"/>
<dbReference type="Pfam" id="PF02852">
    <property type="entry name" value="Pyr_redox_dim"/>
    <property type="match status" value="1"/>
</dbReference>
<dbReference type="InterPro" id="IPR036188">
    <property type="entry name" value="FAD/NAD-bd_sf"/>
</dbReference>
<dbReference type="GO" id="GO:0050660">
    <property type="term" value="F:flavin adenine dinucleotide binding"/>
    <property type="evidence" value="ECO:0007669"/>
    <property type="project" value="InterPro"/>
</dbReference>
<dbReference type="InterPro" id="IPR012999">
    <property type="entry name" value="Pyr_OxRdtase_I_AS"/>
</dbReference>
<gene>
    <name evidence="16" type="primary">lpdA</name>
    <name evidence="16" type="ORF">DBW71_04060</name>
</gene>